<keyword evidence="9" id="KW-1185">Reference proteome</keyword>
<evidence type="ECO:0000256" key="1">
    <source>
        <dbReference type="ARBA" id="ARBA00004141"/>
    </source>
</evidence>
<feature type="transmembrane region" description="Helical" evidence="6">
    <location>
        <begin position="225"/>
        <end position="248"/>
    </location>
</feature>
<dbReference type="EMBL" id="FJOG01000028">
    <property type="protein sequence ID" value="CZR64825.1"/>
    <property type="molecule type" value="Genomic_DNA"/>
</dbReference>
<evidence type="ECO:0000256" key="4">
    <source>
        <dbReference type="ARBA" id="ARBA00023136"/>
    </source>
</evidence>
<evidence type="ECO:0000256" key="6">
    <source>
        <dbReference type="SAM" id="Phobius"/>
    </source>
</evidence>
<feature type="transmembrane region" description="Helical" evidence="6">
    <location>
        <begin position="348"/>
        <end position="372"/>
    </location>
</feature>
<feature type="transmembrane region" description="Helical" evidence="6">
    <location>
        <begin position="425"/>
        <end position="446"/>
    </location>
</feature>
<feature type="transmembrane region" description="Helical" evidence="6">
    <location>
        <begin position="312"/>
        <end position="336"/>
    </location>
</feature>
<dbReference type="OrthoDB" id="2351791at2759"/>
<dbReference type="AlphaFoldDB" id="A0A1L7XIF6"/>
<feature type="transmembrane region" description="Helical" evidence="6">
    <location>
        <begin position="95"/>
        <end position="114"/>
    </location>
</feature>
<keyword evidence="2 6" id="KW-0812">Transmembrane</keyword>
<evidence type="ECO:0000259" key="7">
    <source>
        <dbReference type="PROSITE" id="PS50850"/>
    </source>
</evidence>
<evidence type="ECO:0000313" key="9">
    <source>
        <dbReference type="Proteomes" id="UP000184330"/>
    </source>
</evidence>
<evidence type="ECO:0000256" key="3">
    <source>
        <dbReference type="ARBA" id="ARBA00022989"/>
    </source>
</evidence>
<dbReference type="PROSITE" id="PS50850">
    <property type="entry name" value="MFS"/>
    <property type="match status" value="1"/>
</dbReference>
<keyword evidence="4 6" id="KW-0472">Membrane</keyword>
<dbReference type="Proteomes" id="UP000184330">
    <property type="component" value="Unassembled WGS sequence"/>
</dbReference>
<dbReference type="Gene3D" id="1.20.1250.20">
    <property type="entry name" value="MFS general substrate transporter like domains"/>
    <property type="match status" value="1"/>
</dbReference>
<proteinExistence type="predicted"/>
<feature type="transmembrane region" description="Helical" evidence="6">
    <location>
        <begin position="28"/>
        <end position="51"/>
    </location>
</feature>
<dbReference type="InterPro" id="IPR011701">
    <property type="entry name" value="MFS"/>
</dbReference>
<feature type="transmembrane region" description="Helical" evidence="6">
    <location>
        <begin position="260"/>
        <end position="281"/>
    </location>
</feature>
<feature type="region of interest" description="Disordered" evidence="5">
    <location>
        <begin position="462"/>
        <end position="486"/>
    </location>
</feature>
<comment type="subcellular location">
    <subcellularLocation>
        <location evidence="1">Membrane</location>
        <topology evidence="1">Multi-pass membrane protein</topology>
    </subcellularLocation>
</comment>
<protein>
    <submittedName>
        <fullName evidence="8">Related to putative multidrug transporter</fullName>
    </submittedName>
</protein>
<evidence type="ECO:0000313" key="8">
    <source>
        <dbReference type="EMBL" id="CZR64825.1"/>
    </source>
</evidence>
<dbReference type="InterPro" id="IPR036259">
    <property type="entry name" value="MFS_trans_sf"/>
</dbReference>
<feature type="domain" description="Major facilitator superfamily (MFS) profile" evidence="7">
    <location>
        <begin position="29"/>
        <end position="452"/>
    </location>
</feature>
<sequence>MNTIKDIDANSLKISTPKPSPIDARFRLSFALLCIINLVCAIDATILAVVLPTIATLLHGTAIQAFWTSTSFLLTSTIFIPTFISLSHLIDRKSILVATLLLFTIGSIICSLANNFTVLLIGRSIQGIGGGGITALTNVIVSDLVSLKDRGKWWGYIAMMWCLGAAIGPLAGGGVMYPWSDYRTLLPFMIGIMGLLTFLEYSYIYARHPLMRGSIFKTSTGTINFICTSIHGIVLWSLLYYMPLYYAIAQNLSPIMCGVVLLPFTLMMGPASTVVSIAIAVTGRYRPSLWLGWTLTTIGTLLMLSFTPTTPFATLIAIQLLGGLGFGILYPAMSFAVQAPASDFDIPFAAAMFTFFRTLGQAIGVAISGNIFQQTLRKKIRSNPILGPLGKADEWSRDASALVGYIKSLSDGGVKRGLVKAYCDALHMVIIVMCVLAGLAMVVSLVGTKELSLERRLNTEQGWKGKESENGDEEHGKKDRVELEVSVSDERSSKSLRCHWGK</sequence>
<dbReference type="Pfam" id="PF07690">
    <property type="entry name" value="MFS_1"/>
    <property type="match status" value="1"/>
</dbReference>
<dbReference type="PRINTS" id="PR01036">
    <property type="entry name" value="TCRTETB"/>
</dbReference>
<accession>A0A1L7XIF6</accession>
<name>A0A1L7XIF6_9HELO</name>
<dbReference type="InterPro" id="IPR020846">
    <property type="entry name" value="MFS_dom"/>
</dbReference>
<reference evidence="8 9" key="1">
    <citation type="submission" date="2016-03" db="EMBL/GenBank/DDBJ databases">
        <authorList>
            <person name="Ploux O."/>
        </authorList>
    </citation>
    <scope>NUCLEOTIDE SEQUENCE [LARGE SCALE GENOMIC DNA]</scope>
    <source>
        <strain evidence="8 9">UAMH 11012</strain>
    </source>
</reference>
<feature type="transmembrane region" description="Helical" evidence="6">
    <location>
        <begin position="153"/>
        <end position="179"/>
    </location>
</feature>
<keyword evidence="3 6" id="KW-1133">Transmembrane helix</keyword>
<dbReference type="GO" id="GO:0005886">
    <property type="term" value="C:plasma membrane"/>
    <property type="evidence" value="ECO:0007669"/>
    <property type="project" value="TreeGrafter"/>
</dbReference>
<feature type="transmembrane region" description="Helical" evidence="6">
    <location>
        <begin position="63"/>
        <end position="83"/>
    </location>
</feature>
<dbReference type="PANTHER" id="PTHR23501">
    <property type="entry name" value="MAJOR FACILITATOR SUPERFAMILY"/>
    <property type="match status" value="1"/>
</dbReference>
<dbReference type="GO" id="GO:0022857">
    <property type="term" value="F:transmembrane transporter activity"/>
    <property type="evidence" value="ECO:0007669"/>
    <property type="project" value="InterPro"/>
</dbReference>
<feature type="transmembrane region" description="Helical" evidence="6">
    <location>
        <begin position="288"/>
        <end position="306"/>
    </location>
</feature>
<gene>
    <name evidence="8" type="ORF">PAC_14724</name>
</gene>
<dbReference type="PANTHER" id="PTHR23501:SF59">
    <property type="entry name" value="MAJOR FACILITATOR SUPERFAMILY (MFS) PROFILE DOMAIN-CONTAINING PROTEIN-RELATED"/>
    <property type="match status" value="1"/>
</dbReference>
<evidence type="ECO:0000256" key="5">
    <source>
        <dbReference type="SAM" id="MobiDB-lite"/>
    </source>
</evidence>
<dbReference type="SUPFAM" id="SSF103473">
    <property type="entry name" value="MFS general substrate transporter"/>
    <property type="match status" value="1"/>
</dbReference>
<feature type="transmembrane region" description="Helical" evidence="6">
    <location>
        <begin position="185"/>
        <end position="204"/>
    </location>
</feature>
<organism evidence="8 9">
    <name type="scientific">Phialocephala subalpina</name>
    <dbReference type="NCBI Taxonomy" id="576137"/>
    <lineage>
        <taxon>Eukaryota</taxon>
        <taxon>Fungi</taxon>
        <taxon>Dikarya</taxon>
        <taxon>Ascomycota</taxon>
        <taxon>Pezizomycotina</taxon>
        <taxon>Leotiomycetes</taxon>
        <taxon>Helotiales</taxon>
        <taxon>Mollisiaceae</taxon>
        <taxon>Phialocephala</taxon>
        <taxon>Phialocephala fortinii species complex</taxon>
    </lineage>
</organism>
<evidence type="ECO:0000256" key="2">
    <source>
        <dbReference type="ARBA" id="ARBA00022692"/>
    </source>
</evidence>